<sequence>MKTLKNTMLFLSALLPVACSNNKTDYDASGIFESTEVIVSSQVSGQLMEFTVTEGQQLQADSYLGYVDTTQLYLKKQQLMASRTAVSSRSTSVPRQIASLKEQIATQKRELARFGNLVKLNAANQKQVDDIQSQLSVLEKQLAAQTELLVNNNQGISGESTALESQIAQIEDQLLKSRITSPIQGTVLTKYAEQGEFTAPGKALFKVSDMQQMYLRAYITSDQLTQLKQGQSVTVYADFGEEQMRTYPGTISWIADKAEFTPKTIQTRNERANLVYAVKIAVTNDGYLKNGMYGEVKFNATKP</sequence>
<dbReference type="Gene3D" id="2.40.30.170">
    <property type="match status" value="1"/>
</dbReference>
<dbReference type="InterPro" id="IPR050465">
    <property type="entry name" value="UPF0194_transport"/>
</dbReference>
<feature type="coiled-coil region" evidence="3">
    <location>
        <begin position="97"/>
        <end position="148"/>
    </location>
</feature>
<keyword evidence="2 3" id="KW-0175">Coiled coil</keyword>
<dbReference type="GO" id="GO:0030313">
    <property type="term" value="C:cell envelope"/>
    <property type="evidence" value="ECO:0007669"/>
    <property type="project" value="UniProtKB-SubCell"/>
</dbReference>
<dbReference type="PANTHER" id="PTHR32347:SF23">
    <property type="entry name" value="BLL5650 PROTEIN"/>
    <property type="match status" value="1"/>
</dbReference>
<organism evidence="5 6">
    <name type="scientific">Parabacteroides chartae</name>
    <dbReference type="NCBI Taxonomy" id="1037355"/>
    <lineage>
        <taxon>Bacteria</taxon>
        <taxon>Pseudomonadati</taxon>
        <taxon>Bacteroidota</taxon>
        <taxon>Bacteroidia</taxon>
        <taxon>Bacteroidales</taxon>
        <taxon>Tannerellaceae</taxon>
        <taxon>Parabacteroides</taxon>
    </lineage>
</organism>
<dbReference type="Gene3D" id="2.40.50.100">
    <property type="match status" value="1"/>
</dbReference>
<evidence type="ECO:0000313" key="6">
    <source>
        <dbReference type="Proteomes" id="UP000190852"/>
    </source>
</evidence>
<dbReference type="EMBL" id="FUYQ01000035">
    <property type="protein sequence ID" value="SKB89626.1"/>
    <property type="molecule type" value="Genomic_DNA"/>
</dbReference>
<evidence type="ECO:0000256" key="1">
    <source>
        <dbReference type="ARBA" id="ARBA00004196"/>
    </source>
</evidence>
<dbReference type="RefSeq" id="WP_079684596.1">
    <property type="nucleotide sequence ID" value="NZ_FUYQ01000035.1"/>
</dbReference>
<comment type="subcellular location">
    <subcellularLocation>
        <location evidence="1">Cell envelope</location>
    </subcellularLocation>
</comment>
<feature type="domain" description="Multidrug resistance protein MdtA-like barrel-sandwich hybrid" evidence="4">
    <location>
        <begin position="37"/>
        <end position="207"/>
    </location>
</feature>
<reference evidence="6" key="1">
    <citation type="submission" date="2017-02" db="EMBL/GenBank/DDBJ databases">
        <authorList>
            <person name="Varghese N."/>
            <person name="Submissions S."/>
        </authorList>
    </citation>
    <scope>NUCLEOTIDE SEQUENCE [LARGE SCALE GENOMIC DNA]</scope>
    <source>
        <strain evidence="6">DSM 24967</strain>
    </source>
</reference>
<gene>
    <name evidence="5" type="ORF">SAMN05660349_03238</name>
</gene>
<dbReference type="SUPFAM" id="SSF111369">
    <property type="entry name" value="HlyD-like secretion proteins"/>
    <property type="match status" value="1"/>
</dbReference>
<evidence type="ECO:0000259" key="4">
    <source>
        <dbReference type="Pfam" id="PF25917"/>
    </source>
</evidence>
<dbReference type="PANTHER" id="PTHR32347">
    <property type="entry name" value="EFFLUX SYSTEM COMPONENT YKNX-RELATED"/>
    <property type="match status" value="1"/>
</dbReference>
<dbReference type="AlphaFoldDB" id="A0A1T5F0G7"/>
<keyword evidence="6" id="KW-1185">Reference proteome</keyword>
<dbReference type="InterPro" id="IPR058625">
    <property type="entry name" value="MdtA-like_BSH"/>
</dbReference>
<evidence type="ECO:0000256" key="3">
    <source>
        <dbReference type="SAM" id="Coils"/>
    </source>
</evidence>
<proteinExistence type="predicted"/>
<accession>A0A1T5F0G7</accession>
<evidence type="ECO:0000256" key="2">
    <source>
        <dbReference type="ARBA" id="ARBA00023054"/>
    </source>
</evidence>
<dbReference type="Proteomes" id="UP000190852">
    <property type="component" value="Unassembled WGS sequence"/>
</dbReference>
<evidence type="ECO:0000313" key="5">
    <source>
        <dbReference type="EMBL" id="SKB89626.1"/>
    </source>
</evidence>
<protein>
    <submittedName>
        <fullName evidence="5">HlyD family secretion protein</fullName>
    </submittedName>
</protein>
<dbReference type="Pfam" id="PF25917">
    <property type="entry name" value="BSH_RND"/>
    <property type="match status" value="1"/>
</dbReference>
<name>A0A1T5F0G7_9BACT</name>